<sequence>MEYLVLLFVLLPLGNLLLERFEKPIPDHEQPLRVWLQSASDRTEKH</sequence>
<reference evidence="2" key="1">
    <citation type="journal article" date="2019" name="Int. J. Syst. Evol. Microbiol.">
        <title>The Global Catalogue of Microorganisms (GCM) 10K type strain sequencing project: providing services to taxonomists for standard genome sequencing and annotation.</title>
        <authorList>
            <consortium name="The Broad Institute Genomics Platform"/>
            <consortium name="The Broad Institute Genome Sequencing Center for Infectious Disease"/>
            <person name="Wu L."/>
            <person name="Ma J."/>
        </authorList>
    </citation>
    <scope>NUCLEOTIDE SEQUENCE [LARGE SCALE GENOMIC DNA]</scope>
    <source>
        <strain evidence="2">JCM 14370</strain>
    </source>
</reference>
<protein>
    <submittedName>
        <fullName evidence="1">Uncharacterized protein</fullName>
    </submittedName>
</protein>
<comment type="caution">
    <text evidence="1">The sequence shown here is derived from an EMBL/GenBank/DDBJ whole genome shotgun (WGS) entry which is preliminary data.</text>
</comment>
<proteinExistence type="predicted"/>
<gene>
    <name evidence="1" type="ORF">GCM10008938_15000</name>
</gene>
<dbReference type="RefSeq" id="WP_189001949.1">
    <property type="nucleotide sequence ID" value="NZ_BMOD01000004.1"/>
</dbReference>
<keyword evidence="2" id="KW-1185">Reference proteome</keyword>
<name>A0ABQ2CXE3_9DEIO</name>
<dbReference type="EMBL" id="BMOD01000004">
    <property type="protein sequence ID" value="GGJ30012.1"/>
    <property type="molecule type" value="Genomic_DNA"/>
</dbReference>
<organism evidence="1 2">
    <name type="scientific">Deinococcus roseus</name>
    <dbReference type="NCBI Taxonomy" id="392414"/>
    <lineage>
        <taxon>Bacteria</taxon>
        <taxon>Thermotogati</taxon>
        <taxon>Deinococcota</taxon>
        <taxon>Deinococci</taxon>
        <taxon>Deinococcales</taxon>
        <taxon>Deinococcaceae</taxon>
        <taxon>Deinococcus</taxon>
    </lineage>
</organism>
<dbReference type="Proteomes" id="UP000632222">
    <property type="component" value="Unassembled WGS sequence"/>
</dbReference>
<evidence type="ECO:0000313" key="2">
    <source>
        <dbReference type="Proteomes" id="UP000632222"/>
    </source>
</evidence>
<evidence type="ECO:0000313" key="1">
    <source>
        <dbReference type="EMBL" id="GGJ30012.1"/>
    </source>
</evidence>
<accession>A0ABQ2CXE3</accession>